<evidence type="ECO:0000256" key="1">
    <source>
        <dbReference type="SAM" id="MobiDB-lite"/>
    </source>
</evidence>
<feature type="compositionally biased region" description="Polar residues" evidence="1">
    <location>
        <begin position="265"/>
        <end position="275"/>
    </location>
</feature>
<keyword evidence="3" id="KW-1185">Reference proteome</keyword>
<dbReference type="OrthoDB" id="10474083at2759"/>
<dbReference type="EMBL" id="CAJJDP010000082">
    <property type="protein sequence ID" value="CAD8184561.1"/>
    <property type="molecule type" value="Genomic_DNA"/>
</dbReference>
<dbReference type="AlphaFoldDB" id="A0A8S1W5E7"/>
<dbReference type="Proteomes" id="UP000683925">
    <property type="component" value="Unassembled WGS sequence"/>
</dbReference>
<evidence type="ECO:0000313" key="3">
    <source>
        <dbReference type="Proteomes" id="UP000683925"/>
    </source>
</evidence>
<proteinExistence type="predicted"/>
<accession>A0A8S1W5E7</accession>
<sequence length="319" mass="36826">MQSDTVDPEQAYLHYPDDAVGSTQKVVEVQLCLVELPQEQLASNAEAQFTVKETQVSLQHYLVESQQDLLELPHIQSDTVDTEQAYLHDPDVAAMSTQYVELRHSTQSVPHKHEFEFKFQEHFYLHTPVEADTSLHTSDEPQVTKVDVPHMQFDFFEEEQAVVQHFESTHSYGEMQSDQLLNKVAQQAPLYAQHPKQLEQIEVLNAPQFIHQLLVERPHPVEMHEEIGTLEHFVQAELYHPHIFLQSAQSQSEHQQHPPSDHQAQPVSASQTAKSVESQTADAFCNVKKRRTKEIIKCQQNFILLYCKMLTEDLRYDLI</sequence>
<organism evidence="2 3">
    <name type="scientific">Paramecium octaurelia</name>
    <dbReference type="NCBI Taxonomy" id="43137"/>
    <lineage>
        <taxon>Eukaryota</taxon>
        <taxon>Sar</taxon>
        <taxon>Alveolata</taxon>
        <taxon>Ciliophora</taxon>
        <taxon>Intramacronucleata</taxon>
        <taxon>Oligohymenophorea</taxon>
        <taxon>Peniculida</taxon>
        <taxon>Parameciidae</taxon>
        <taxon>Paramecium</taxon>
    </lineage>
</organism>
<name>A0A8S1W5E7_PAROT</name>
<protein>
    <submittedName>
        <fullName evidence="2">Uncharacterized protein</fullName>
    </submittedName>
</protein>
<reference evidence="2" key="1">
    <citation type="submission" date="2021-01" db="EMBL/GenBank/DDBJ databases">
        <authorList>
            <consortium name="Genoscope - CEA"/>
            <person name="William W."/>
        </authorList>
    </citation>
    <scope>NUCLEOTIDE SEQUENCE</scope>
</reference>
<evidence type="ECO:0000313" key="2">
    <source>
        <dbReference type="EMBL" id="CAD8184561.1"/>
    </source>
</evidence>
<comment type="caution">
    <text evidence="2">The sequence shown here is derived from an EMBL/GenBank/DDBJ whole genome shotgun (WGS) entry which is preliminary data.</text>
</comment>
<gene>
    <name evidence="2" type="ORF">POCTA_138.1.T0830157</name>
</gene>
<feature type="region of interest" description="Disordered" evidence="1">
    <location>
        <begin position="247"/>
        <end position="275"/>
    </location>
</feature>